<name>A0A8S3ZI53_9EUPU</name>
<keyword evidence="3" id="KW-0343">GTPase activation</keyword>
<keyword evidence="5" id="KW-0175">Coiled coil</keyword>
<evidence type="ECO:0000256" key="4">
    <source>
        <dbReference type="ARBA" id="ARBA00022490"/>
    </source>
</evidence>
<dbReference type="OrthoDB" id="2019917at2759"/>
<evidence type="ECO:0000256" key="1">
    <source>
        <dbReference type="ARBA" id="ARBA00004496"/>
    </source>
</evidence>
<feature type="domain" description="Rab3-GAP regulatory subunit N-terminal" evidence="7">
    <location>
        <begin position="86"/>
        <end position="500"/>
    </location>
</feature>
<feature type="domain" description="Rab3GAP regulatory subunit C-terminal" evidence="8">
    <location>
        <begin position="793"/>
        <end position="872"/>
    </location>
</feature>
<gene>
    <name evidence="9" type="ORF">CUNI_LOCUS12928</name>
</gene>
<accession>A0A8S3ZI53</accession>
<evidence type="ECO:0000313" key="10">
    <source>
        <dbReference type="Proteomes" id="UP000678393"/>
    </source>
</evidence>
<protein>
    <recommendedName>
        <fullName evidence="11">Rab3 GTPase-activating protein non-catalytic subunit</fullName>
    </recommendedName>
</protein>
<dbReference type="InterPro" id="IPR026059">
    <property type="entry name" value="Rab3GAP2"/>
</dbReference>
<dbReference type="GO" id="GO:0005096">
    <property type="term" value="F:GTPase activator activity"/>
    <property type="evidence" value="ECO:0007669"/>
    <property type="project" value="UniProtKB-KW"/>
</dbReference>
<evidence type="ECO:0000259" key="7">
    <source>
        <dbReference type="Pfam" id="PF14655"/>
    </source>
</evidence>
<comment type="caution">
    <text evidence="9">The sequence shown here is derived from an EMBL/GenBank/DDBJ whole genome shotgun (WGS) entry which is preliminary data.</text>
</comment>
<dbReference type="PANTHER" id="PTHR12472">
    <property type="entry name" value="RAB3-GAP REGULATORY DOMAIN"/>
    <property type="match status" value="1"/>
</dbReference>
<feature type="compositionally biased region" description="Polar residues" evidence="6">
    <location>
        <begin position="26"/>
        <end position="41"/>
    </location>
</feature>
<dbReference type="EMBL" id="CAJHNH020002668">
    <property type="protein sequence ID" value="CAG5127370.1"/>
    <property type="molecule type" value="Genomic_DNA"/>
</dbReference>
<evidence type="ECO:0000256" key="6">
    <source>
        <dbReference type="SAM" id="MobiDB-lite"/>
    </source>
</evidence>
<feature type="coiled-coil region" evidence="5">
    <location>
        <begin position="558"/>
        <end position="585"/>
    </location>
</feature>
<evidence type="ECO:0008006" key="11">
    <source>
        <dbReference type="Google" id="ProtNLM"/>
    </source>
</evidence>
<dbReference type="PANTHER" id="PTHR12472:SF0">
    <property type="entry name" value="RAB3 GTPASE-ACTIVATING PROTEIN NON-CATALYTIC SUBUNIT"/>
    <property type="match status" value="1"/>
</dbReference>
<dbReference type="InterPro" id="IPR029257">
    <property type="entry name" value="RAB3GAP2_C"/>
</dbReference>
<feature type="compositionally biased region" description="Acidic residues" evidence="6">
    <location>
        <begin position="47"/>
        <end position="74"/>
    </location>
</feature>
<feature type="non-terminal residue" evidence="9">
    <location>
        <position position="881"/>
    </location>
</feature>
<comment type="similarity">
    <text evidence="2">Belongs to the Rab3-GAP regulatory subunit family.</text>
</comment>
<keyword evidence="10" id="KW-1185">Reference proteome</keyword>
<comment type="subcellular location">
    <subcellularLocation>
        <location evidence="1">Cytoplasm</location>
    </subcellularLocation>
</comment>
<organism evidence="9 10">
    <name type="scientific">Candidula unifasciata</name>
    <dbReference type="NCBI Taxonomy" id="100452"/>
    <lineage>
        <taxon>Eukaryota</taxon>
        <taxon>Metazoa</taxon>
        <taxon>Spiralia</taxon>
        <taxon>Lophotrochozoa</taxon>
        <taxon>Mollusca</taxon>
        <taxon>Gastropoda</taxon>
        <taxon>Heterobranchia</taxon>
        <taxon>Euthyneura</taxon>
        <taxon>Panpulmonata</taxon>
        <taxon>Eupulmonata</taxon>
        <taxon>Stylommatophora</taxon>
        <taxon>Helicina</taxon>
        <taxon>Helicoidea</taxon>
        <taxon>Geomitridae</taxon>
        <taxon>Candidula</taxon>
    </lineage>
</organism>
<dbReference type="Pfam" id="PF14656">
    <property type="entry name" value="RAB3GAP2_C"/>
    <property type="match status" value="1"/>
</dbReference>
<keyword evidence="4" id="KW-0963">Cytoplasm</keyword>
<evidence type="ECO:0000256" key="2">
    <source>
        <dbReference type="ARBA" id="ARBA00008153"/>
    </source>
</evidence>
<feature type="region of interest" description="Disordered" evidence="6">
    <location>
        <begin position="23"/>
        <end position="81"/>
    </location>
</feature>
<dbReference type="Proteomes" id="UP000678393">
    <property type="component" value="Unassembled WGS sequence"/>
</dbReference>
<dbReference type="GO" id="GO:0005737">
    <property type="term" value="C:cytoplasm"/>
    <property type="evidence" value="ECO:0007669"/>
    <property type="project" value="UniProtKB-SubCell"/>
</dbReference>
<dbReference type="InterPro" id="IPR032839">
    <property type="entry name" value="RAB3GAP_N"/>
</dbReference>
<evidence type="ECO:0000313" key="9">
    <source>
        <dbReference type="EMBL" id="CAG5127370.1"/>
    </source>
</evidence>
<proteinExistence type="inferred from homology"/>
<sequence>MSCQLSALSKFHDIGAIKRYFFPTSKEGTPSRNDGTSSTTYHRPETETDGDTDNWDQDWGFDDQEATTEEESESTDAGGHEDHKNWLQSCLVSLSPTNDVIAIAHEHRICVLAQKWDPKKKGEEIDSNLTTIWEATLGVDERETITALLCLPLASQKRSTQGGPDWTCIFVGFSSGYVRMYSQNGVLLLSQLLHLERIEKFKCRTYSPPRFLGMAETHDELLIMYTKAIVSIDGFSLIQSLRACCNQVARATASGTENLLQPPPLVYKKWSLGDQEKVSDYVSCGVVCANPFDQLKAASLLGGFKATVKTSPPAMSVFMTTGTGPYVGFFYAVEGFTQPILSEVAIAMANKIKSALITAASGWLGFGAKGKEEKEKLPKIEPAVLLPLRYGLPDKRRSGEVIMLSSCNNYAATTDSFGRVILIDVQRGIAVRMWKGYRDAQLGWLEVKEENVEPGRNSDHYRIAQFLIIYAPRRGILEVWLSAHGPRVAAFNVSKYCRLLCPCYGMMGLNNVTCRGTKSRAFQCALIDPDGVIKTVDIPFHLALSDKSSKRARDLHLLKKLKNILKESSEDREGLEETIIELLSDMKVASIAHQAIERVLSTRYLPVKLMQNVVKTCIKKLDSRDSLDLDSKMMLRFCKTQRSLLTLYDTVSQLNQAQPEATKLSDVQVLTEVLGLPLHETTAALNLLRQQDLLTSTSCPAKQASKVTFKDASGPLAATSFLHAFSYRTLLSNEDDAAASTPSKQTQITISKEVTEERRLALADFLFGGCFNNCCQAQELMSVIQSSHLPPAQLMNLLLFHWLSVNDRSVSMLANLYELVKSITALADVSEVVVDPNLSSAWWQQVRSLCSQSENCRAAFLAVLACKSIASNTLGIRPKAK</sequence>
<evidence type="ECO:0000259" key="8">
    <source>
        <dbReference type="Pfam" id="PF14656"/>
    </source>
</evidence>
<reference evidence="9" key="1">
    <citation type="submission" date="2021-04" db="EMBL/GenBank/DDBJ databases">
        <authorList>
            <consortium name="Molecular Ecology Group"/>
        </authorList>
    </citation>
    <scope>NUCLEOTIDE SEQUENCE</scope>
</reference>
<dbReference type="Pfam" id="PF14655">
    <property type="entry name" value="RAB3GAP2_N"/>
    <property type="match status" value="1"/>
</dbReference>
<evidence type="ECO:0000256" key="5">
    <source>
        <dbReference type="SAM" id="Coils"/>
    </source>
</evidence>
<evidence type="ECO:0000256" key="3">
    <source>
        <dbReference type="ARBA" id="ARBA00022468"/>
    </source>
</evidence>
<dbReference type="AlphaFoldDB" id="A0A8S3ZI53"/>